<evidence type="ECO:0000256" key="1">
    <source>
        <dbReference type="SAM" id="SignalP"/>
    </source>
</evidence>
<accession>G3MKW7</accession>
<dbReference type="EMBL" id="JO842518">
    <property type="protein sequence ID" value="AEO34135.1"/>
    <property type="molecule type" value="mRNA"/>
</dbReference>
<feature type="chain" id="PRO_5003447333" description="Lipocalin/cytosolic fatty-acid binding domain-containing protein" evidence="1">
    <location>
        <begin position="18"/>
        <end position="203"/>
    </location>
</feature>
<dbReference type="SUPFAM" id="SSF50814">
    <property type="entry name" value="Lipocalins"/>
    <property type="match status" value="1"/>
</dbReference>
<name>G3MKW7_AMBMU</name>
<proteinExistence type="evidence at transcript level"/>
<dbReference type="AlphaFoldDB" id="G3MKW7"/>
<sequence>MHFLIVIMLACSSQAASLDEFREALNTSNPIYLYWQSAMNRHNGWKCVYLSQYQKPENDVYFFQQNYRTGQKSGHTRFTGYLEEGTDQNATLRVMSLYDQQHKKNEFLQEKIYTLRYWNDTEKCFLVSSNRKSGKPHCEVYQWDEIVDKRCGAIFDKDTLKGDCIYRGCELEFQKYCSDPKVRIVYDMIECKNKMPPLPNQTQ</sequence>
<evidence type="ECO:0008006" key="3">
    <source>
        <dbReference type="Google" id="ProtNLM"/>
    </source>
</evidence>
<feature type="signal peptide" evidence="1">
    <location>
        <begin position="1"/>
        <end position="17"/>
    </location>
</feature>
<evidence type="ECO:0000313" key="2">
    <source>
        <dbReference type="EMBL" id="AEO34135.1"/>
    </source>
</evidence>
<organism evidence="2">
    <name type="scientific">Amblyomma maculatum</name>
    <name type="common">Gulf Coast tick</name>
    <dbReference type="NCBI Taxonomy" id="34609"/>
    <lineage>
        <taxon>Eukaryota</taxon>
        <taxon>Metazoa</taxon>
        <taxon>Ecdysozoa</taxon>
        <taxon>Arthropoda</taxon>
        <taxon>Chelicerata</taxon>
        <taxon>Arachnida</taxon>
        <taxon>Acari</taxon>
        <taxon>Parasitiformes</taxon>
        <taxon>Ixodida</taxon>
        <taxon>Ixodoidea</taxon>
        <taxon>Ixodidae</taxon>
        <taxon>Amblyomminae</taxon>
        <taxon>Amblyomma</taxon>
    </lineage>
</organism>
<dbReference type="InterPro" id="IPR012674">
    <property type="entry name" value="Calycin"/>
</dbReference>
<reference evidence="2" key="1">
    <citation type="journal article" date="2011" name="PLoS ONE">
        <title>A deep insight into the sialotranscriptome of the gulf coast tick, Amblyomma maculatum.</title>
        <authorList>
            <person name="Karim S."/>
            <person name="Singh P."/>
            <person name="Ribeiro J.M."/>
        </authorList>
    </citation>
    <scope>NUCLEOTIDE SEQUENCE</scope>
    <source>
        <tissue evidence="2">Salivary gland</tissue>
    </source>
</reference>
<protein>
    <recommendedName>
        <fullName evidence="3">Lipocalin/cytosolic fatty-acid binding domain-containing protein</fullName>
    </recommendedName>
</protein>
<keyword evidence="1" id="KW-0732">Signal</keyword>